<feature type="compositionally biased region" description="Acidic residues" evidence="1">
    <location>
        <begin position="922"/>
        <end position="932"/>
    </location>
</feature>
<evidence type="ECO:0000256" key="1">
    <source>
        <dbReference type="SAM" id="MobiDB-lite"/>
    </source>
</evidence>
<evidence type="ECO:0000313" key="4">
    <source>
        <dbReference type="Proteomes" id="UP001274830"/>
    </source>
</evidence>
<dbReference type="Pfam" id="PF26639">
    <property type="entry name" value="Het-6_barrel"/>
    <property type="match status" value="1"/>
</dbReference>
<dbReference type="Pfam" id="PF06985">
    <property type="entry name" value="HET"/>
    <property type="match status" value="1"/>
</dbReference>
<organism evidence="3 4">
    <name type="scientific">Recurvomyces mirabilis</name>
    <dbReference type="NCBI Taxonomy" id="574656"/>
    <lineage>
        <taxon>Eukaryota</taxon>
        <taxon>Fungi</taxon>
        <taxon>Dikarya</taxon>
        <taxon>Ascomycota</taxon>
        <taxon>Pezizomycotina</taxon>
        <taxon>Dothideomycetes</taxon>
        <taxon>Dothideomycetidae</taxon>
        <taxon>Mycosphaerellales</taxon>
        <taxon>Teratosphaeriaceae</taxon>
        <taxon>Recurvomyces</taxon>
    </lineage>
</organism>
<feature type="region of interest" description="Disordered" evidence="1">
    <location>
        <begin position="871"/>
        <end position="891"/>
    </location>
</feature>
<dbReference type="PANTHER" id="PTHR24148">
    <property type="entry name" value="ANKYRIN REPEAT DOMAIN-CONTAINING PROTEIN 39 HOMOLOG-RELATED"/>
    <property type="match status" value="1"/>
</dbReference>
<comment type="caution">
    <text evidence="3">The sequence shown here is derived from an EMBL/GenBank/DDBJ whole genome shotgun (WGS) entry which is preliminary data.</text>
</comment>
<gene>
    <name evidence="3" type="ORF">LTR78_010757</name>
</gene>
<feature type="compositionally biased region" description="Basic and acidic residues" evidence="1">
    <location>
        <begin position="935"/>
        <end position="946"/>
    </location>
</feature>
<proteinExistence type="predicted"/>
<keyword evidence="4" id="KW-1185">Reference proteome</keyword>
<sequence>MGNTTSYQYPPLQPGEFRLLRLCHTWTTNKLSLEIKTYQLSSCPQYVALSYTWGEATETEDIFLNNRTSSIRRNLAAFLRQVRCDADAPGRELFYDANLVEIESDVRYMLPNFDTLGHFWVDALCINQSNNPERNDQVAMMKRIYEGAEKVVIWLGPAADDGDEAIKLIEKLAQQERKHKSTATSPIDPACWEIIQAHPSAVEAVGKLFHRDWWSRAWILQEATAPTKSRVSVWCGSSRIDWFYISLANQTFYEAMLQKDFTRFSHIGNGIIMWLAGTKFARHDPAKHYPLDILHLLRFAKSFDCTDPRDKLYSVQSLAFDGQHEDIKPRYEAPVEEVYEAFVRHMIRKHDTLDILGFCGVEKYLHTPSWVPDFSNSNIQDPFPTRSWIEQQHGTVYNACASRPANAHFNEDHHILSVFGIEFDEIVEVSEPRMWYEPGDEEQDAQLACAWARFACSNTSHDTPYPSGGTAAEALCHTICIDISDDDEEFADRGYSAEWSVEEMLIGESSDVPSSIFTSKMIVHKTTMRRRLFRTKRDYLGIASMHVDIGNRVCVLDGGRVPFVLVQRDDGYWSLLSESYVHGIMDGEAWEVKGVICEQVDIITTTASRSSSSEDDTVIQEHYIEIPRDPESKVYVHSTRVSVPAGEHFAVVIRIAPPFKTYSSSGIGVTISFGHGQSQHQQTTWIGKNTLKAADNLCIESFYLWARSVPPLAFAIMQKRRDCPLTRLAFTMPAPCGSNIARDRVATDSDSAISSDVSIIVTRGHLVVDPIGANFAKGRHNPWSEILRDRALTEAPFHHSWTLDDRESFESVARDWSSPLGGANGRPYIFHFTNTGSLNDPELRASHGVHGTAHQATVLRGTIRYRDKENECVREQDGNVESEEESFPPLVAEDNGIERDHGLEEDATSFQPVKVDASADNEREDVDADDTAQYESKDHESERVVDAVDALGIHIRKRRAGHTDEHDGTQASRAGHKRATTKRYERDSGLEGDFG</sequence>
<dbReference type="InterPro" id="IPR010730">
    <property type="entry name" value="HET"/>
</dbReference>
<accession>A0AAE0TM07</accession>
<name>A0AAE0TM07_9PEZI</name>
<dbReference type="InterPro" id="IPR052895">
    <property type="entry name" value="HetReg/Transcr_Mod"/>
</dbReference>
<dbReference type="EMBL" id="JAUTXT010000088">
    <property type="protein sequence ID" value="KAK3669374.1"/>
    <property type="molecule type" value="Genomic_DNA"/>
</dbReference>
<dbReference type="Proteomes" id="UP001274830">
    <property type="component" value="Unassembled WGS sequence"/>
</dbReference>
<dbReference type="AlphaFoldDB" id="A0AAE0TM07"/>
<evidence type="ECO:0000259" key="2">
    <source>
        <dbReference type="Pfam" id="PF06985"/>
    </source>
</evidence>
<feature type="domain" description="Heterokaryon incompatibility" evidence="2">
    <location>
        <begin position="46"/>
        <end position="222"/>
    </location>
</feature>
<protein>
    <recommendedName>
        <fullName evidence="2">Heterokaryon incompatibility domain-containing protein</fullName>
    </recommendedName>
</protein>
<evidence type="ECO:0000313" key="3">
    <source>
        <dbReference type="EMBL" id="KAK3669374.1"/>
    </source>
</evidence>
<feature type="region of interest" description="Disordered" evidence="1">
    <location>
        <begin position="903"/>
        <end position="995"/>
    </location>
</feature>
<dbReference type="PANTHER" id="PTHR24148:SF64">
    <property type="entry name" value="HETEROKARYON INCOMPATIBILITY DOMAIN-CONTAINING PROTEIN"/>
    <property type="match status" value="1"/>
</dbReference>
<reference evidence="3" key="1">
    <citation type="submission" date="2023-07" db="EMBL/GenBank/DDBJ databases">
        <title>Black Yeasts Isolated from many extreme environments.</title>
        <authorList>
            <person name="Coleine C."/>
            <person name="Stajich J.E."/>
            <person name="Selbmann L."/>
        </authorList>
    </citation>
    <scope>NUCLEOTIDE SEQUENCE</scope>
    <source>
        <strain evidence="3">CCFEE 5485</strain>
    </source>
</reference>